<dbReference type="InterPro" id="IPR002559">
    <property type="entry name" value="Transposase_11"/>
</dbReference>
<dbReference type="InterPro" id="IPR012337">
    <property type="entry name" value="RNaseH-like_sf"/>
</dbReference>
<evidence type="ECO:0000313" key="3">
    <source>
        <dbReference type="EMBL" id="KTD01700.1"/>
    </source>
</evidence>
<dbReference type="Gene3D" id="3.90.350.10">
    <property type="entry name" value="Transposase Inhibitor Protein From Tn5, Chain A, domain 1"/>
    <property type="match status" value="1"/>
</dbReference>
<comment type="caution">
    <text evidence="3">The sequence shown here is derived from an EMBL/GenBank/DDBJ whole genome shotgun (WGS) entry which is preliminary data.</text>
</comment>
<dbReference type="SUPFAM" id="SSF53098">
    <property type="entry name" value="Ribonuclease H-like"/>
    <property type="match status" value="1"/>
</dbReference>
<keyword evidence="1" id="KW-0812">Transmembrane</keyword>
<evidence type="ECO:0000259" key="2">
    <source>
        <dbReference type="Pfam" id="PF01609"/>
    </source>
</evidence>
<protein>
    <submittedName>
        <fullName evidence="3">Putative Transposase (IS4 family)</fullName>
    </submittedName>
</protein>
<sequence>DRTNWQWGKQDINILMLSIAYKGIAIPLMWDLLPKRGNSNTTERIALLKRFIEQFGKERVACLLADREFVGNEWFSWLRSEGISFCIRIKSNTQTSNSLGLDVNVDALFYDLKPGEQRKLRGERRLWKQKVWLSALRLTDGELLIVATDKEVDSPIELYGRRWEIETLFSCLKSRGFNFEDTHITKPERISKLIALLSIGFCWAYKVGEWRNEQKAIKMKKHGRKEVSIFRYGLDFLRDAALNAKQNILSLIGQVMAFLSIEAPTEALI</sequence>
<reference evidence="3 4" key="1">
    <citation type="submission" date="2015-11" db="EMBL/GenBank/DDBJ databases">
        <title>Genomic analysis of 38 Legionella species identifies large and diverse effector repertoires.</title>
        <authorList>
            <person name="Burstein D."/>
            <person name="Amaro F."/>
            <person name="Zusman T."/>
            <person name="Lifshitz Z."/>
            <person name="Cohen O."/>
            <person name="Gilbert J.A."/>
            <person name="Pupko T."/>
            <person name="Shuman H.A."/>
            <person name="Segal G."/>
        </authorList>
    </citation>
    <scope>NUCLEOTIDE SEQUENCE [LARGE SCALE GENOMIC DNA]</scope>
    <source>
        <strain evidence="3 4">ATCC 49504</strain>
    </source>
</reference>
<name>A0A0W0U126_9GAMM</name>
<dbReference type="AlphaFoldDB" id="A0A0W0U126"/>
<dbReference type="InterPro" id="IPR047658">
    <property type="entry name" value="IS4-like_transpos"/>
</dbReference>
<dbReference type="STRING" id="45065.Lgee_0818"/>
<evidence type="ECO:0000313" key="4">
    <source>
        <dbReference type="Proteomes" id="UP000054785"/>
    </source>
</evidence>
<organism evidence="3 4">
    <name type="scientific">Legionella geestiana</name>
    <dbReference type="NCBI Taxonomy" id="45065"/>
    <lineage>
        <taxon>Bacteria</taxon>
        <taxon>Pseudomonadati</taxon>
        <taxon>Pseudomonadota</taxon>
        <taxon>Gammaproteobacteria</taxon>
        <taxon>Legionellales</taxon>
        <taxon>Legionellaceae</taxon>
        <taxon>Legionella</taxon>
    </lineage>
</organism>
<keyword evidence="1" id="KW-1133">Transmembrane helix</keyword>
<feature type="transmembrane region" description="Helical" evidence="1">
    <location>
        <begin position="12"/>
        <end position="30"/>
    </location>
</feature>
<feature type="non-terminal residue" evidence="3">
    <location>
        <position position="1"/>
    </location>
</feature>
<proteinExistence type="predicted"/>
<dbReference type="Pfam" id="PF01609">
    <property type="entry name" value="DDE_Tnp_1"/>
    <property type="match status" value="1"/>
</dbReference>
<dbReference type="EMBL" id="LNYC01000025">
    <property type="protein sequence ID" value="KTD01700.1"/>
    <property type="molecule type" value="Genomic_DNA"/>
</dbReference>
<dbReference type="RefSeq" id="WP_274518481.1">
    <property type="nucleotide sequence ID" value="NZ_LNYC01000025.1"/>
</dbReference>
<keyword evidence="1" id="KW-0472">Membrane</keyword>
<dbReference type="GO" id="GO:0003677">
    <property type="term" value="F:DNA binding"/>
    <property type="evidence" value="ECO:0007669"/>
    <property type="project" value="InterPro"/>
</dbReference>
<dbReference type="Proteomes" id="UP000054785">
    <property type="component" value="Unassembled WGS sequence"/>
</dbReference>
<dbReference type="NCBIfam" id="NF033591">
    <property type="entry name" value="transpos_IS4_2"/>
    <property type="match status" value="1"/>
</dbReference>
<evidence type="ECO:0000256" key="1">
    <source>
        <dbReference type="SAM" id="Phobius"/>
    </source>
</evidence>
<keyword evidence="4" id="KW-1185">Reference proteome</keyword>
<dbReference type="GO" id="GO:0004803">
    <property type="term" value="F:transposase activity"/>
    <property type="evidence" value="ECO:0007669"/>
    <property type="project" value="InterPro"/>
</dbReference>
<dbReference type="PATRIC" id="fig|45065.4.peg.877"/>
<feature type="domain" description="Transposase IS4-like" evidence="2">
    <location>
        <begin position="9"/>
        <end position="198"/>
    </location>
</feature>
<accession>A0A0W0U126</accession>
<dbReference type="GO" id="GO:0006313">
    <property type="term" value="P:DNA transposition"/>
    <property type="evidence" value="ECO:0007669"/>
    <property type="project" value="InterPro"/>
</dbReference>
<gene>
    <name evidence="3" type="ORF">Lgee_0818</name>
</gene>